<dbReference type="HOGENOM" id="CLU_573391_0_0_0"/>
<gene>
    <name evidence="1" type="ordered locus">Ilyop_0493</name>
</gene>
<keyword evidence="2" id="KW-1185">Reference proteome</keyword>
<protein>
    <submittedName>
        <fullName evidence="1">Uncharacterized protein</fullName>
    </submittedName>
</protein>
<reference evidence="1 2" key="1">
    <citation type="journal article" date="2010" name="Stand. Genomic Sci.">
        <title>Complete genome sequence of Ilyobacter polytropus type strain (CuHbu1).</title>
        <authorList>
            <person name="Sikorski J."/>
            <person name="Chertkov O."/>
            <person name="Lapidus A."/>
            <person name="Nolan M."/>
            <person name="Lucas S."/>
            <person name="Del Rio T.G."/>
            <person name="Tice H."/>
            <person name="Cheng J.F."/>
            <person name="Tapia R."/>
            <person name="Han C."/>
            <person name="Goodwin L."/>
            <person name="Pitluck S."/>
            <person name="Liolios K."/>
            <person name="Ivanova N."/>
            <person name="Mavromatis K."/>
            <person name="Mikhailova N."/>
            <person name="Pati A."/>
            <person name="Chen A."/>
            <person name="Palaniappan K."/>
            <person name="Land M."/>
            <person name="Hauser L."/>
            <person name="Chang Y.J."/>
            <person name="Jeffries C.D."/>
            <person name="Brambilla E."/>
            <person name="Yasawong M."/>
            <person name="Rohde M."/>
            <person name="Pukall R."/>
            <person name="Spring S."/>
            <person name="Goker M."/>
            <person name="Woyke T."/>
            <person name="Bristow J."/>
            <person name="Eisen J.A."/>
            <person name="Markowitz V."/>
            <person name="Hugenholtz P."/>
            <person name="Kyrpides N.C."/>
            <person name="Klenk H.P."/>
        </authorList>
    </citation>
    <scope>NUCLEOTIDE SEQUENCE [LARGE SCALE GENOMIC DNA]</scope>
    <source>
        <strain evidence="2">ATCC 51220 / DSM 2926 / LMG 16218 / CuHBu1</strain>
    </source>
</reference>
<accession>E3H5Z1</accession>
<dbReference type="AlphaFoldDB" id="E3H5Z1"/>
<evidence type="ECO:0000313" key="2">
    <source>
        <dbReference type="Proteomes" id="UP000006875"/>
    </source>
</evidence>
<dbReference type="Proteomes" id="UP000006875">
    <property type="component" value="Chromosome"/>
</dbReference>
<dbReference type="RefSeq" id="WP_013386951.1">
    <property type="nucleotide sequence ID" value="NC_014632.1"/>
</dbReference>
<dbReference type="KEGG" id="ipo:Ilyop_0493"/>
<proteinExistence type="predicted"/>
<sequence>MKKAVFLIFIFIISLNSFGKRKVYLIVHKNTEVGSGNFFVSAMDTSGNKITGITTTKTDGDEYDTVKISIDTDEEKIKVAAGYDWKGGEGYDDYYVLLANEAADGFEDVRDTIVENDSDGDYDYLDILNTSYYSAYSSFPGVEVTSDMRFFAVPVRDDSSNISSNIIEEIPFPAPFTIENGKIITTDKYTGTAKVIASEYTQSNISGAVTVTDKDGNSKIKEWKESDDFKTEFDSYYSSNGEYTNWTPGESVSSTTSSDGKVVTNSVTGKNASTGDYSLLGILSVSLSGDAGDVITVYSRQGSGTQKWSGNEDQIIDSDSSTHSGEYIFVKKDGDTILPIPGLNDQTSYIDFVQDEDDEDIALEVPEDQDADNPDYYNITMGSNDALILFEHGGNYSSTASYSDMQDFVVLIKLYSNSSESATMTFITDEGVEVDSATSMITNSPESDRQRNSDIGIKIMDVSDGDNSFKIKRISK</sequence>
<dbReference type="EMBL" id="CP002281">
    <property type="protein sequence ID" value="ADO82281.1"/>
    <property type="molecule type" value="Genomic_DNA"/>
</dbReference>
<name>E3H5Z1_ILYPC</name>
<evidence type="ECO:0000313" key="1">
    <source>
        <dbReference type="EMBL" id="ADO82281.1"/>
    </source>
</evidence>
<organism evidence="1 2">
    <name type="scientific">Ilyobacter polytropus (strain ATCC 51220 / DSM 2926 / LMG 16218 / CuHBu1)</name>
    <dbReference type="NCBI Taxonomy" id="572544"/>
    <lineage>
        <taxon>Bacteria</taxon>
        <taxon>Fusobacteriati</taxon>
        <taxon>Fusobacteriota</taxon>
        <taxon>Fusobacteriia</taxon>
        <taxon>Fusobacteriales</taxon>
        <taxon>Fusobacteriaceae</taxon>
        <taxon>Ilyobacter</taxon>
    </lineage>
</organism>